<protein>
    <submittedName>
        <fullName evidence="1">Uncharacterized protein</fullName>
    </submittedName>
</protein>
<gene>
    <name evidence="1" type="ORF">I312_06028</name>
</gene>
<organism evidence="1">
    <name type="scientific">Cryptococcus bacillisporus CA1280</name>
    <dbReference type="NCBI Taxonomy" id="1296109"/>
    <lineage>
        <taxon>Eukaryota</taxon>
        <taxon>Fungi</taxon>
        <taxon>Dikarya</taxon>
        <taxon>Basidiomycota</taxon>
        <taxon>Agaricomycotina</taxon>
        <taxon>Tremellomycetes</taxon>
        <taxon>Tremellales</taxon>
        <taxon>Cryptococcaceae</taxon>
        <taxon>Cryptococcus</taxon>
        <taxon>Cryptococcus gattii species complex</taxon>
    </lineage>
</organism>
<dbReference type="HOGENOM" id="CLU_2922565_0_0_1"/>
<evidence type="ECO:0000313" key="1">
    <source>
        <dbReference type="EMBL" id="KIR44690.1"/>
    </source>
</evidence>
<reference evidence="1" key="1">
    <citation type="submission" date="2015-01" db="EMBL/GenBank/DDBJ databases">
        <title>The Genome Sequence of Cryptococcus gattii CA1280.</title>
        <authorList>
            <consortium name="The Broad Institute Genomics Platform"/>
            <person name="Cuomo C."/>
            <person name="Litvintseva A."/>
            <person name="Chen Y."/>
            <person name="Heitman J."/>
            <person name="Sun S."/>
            <person name="Springer D."/>
            <person name="Dromer F."/>
            <person name="Young S."/>
            <person name="Zeng Q."/>
            <person name="Gargeya S."/>
            <person name="Abouelleil A."/>
            <person name="Alvarado L."/>
            <person name="Chapman S.B."/>
            <person name="Gainer-Dewar J."/>
            <person name="Goldberg J."/>
            <person name="Griggs A."/>
            <person name="Gujja S."/>
            <person name="Hansen M."/>
            <person name="Howarth C."/>
            <person name="Imamovic A."/>
            <person name="Larimer J."/>
            <person name="Murphy C."/>
            <person name="Naylor J."/>
            <person name="Pearson M."/>
            <person name="Priest M."/>
            <person name="Roberts A."/>
            <person name="Saif S."/>
            <person name="Shea T."/>
            <person name="Sykes S."/>
            <person name="Wortman J."/>
            <person name="Nusbaum C."/>
            <person name="Birren B."/>
        </authorList>
    </citation>
    <scope>NUCLEOTIDE SEQUENCE [LARGE SCALE GENOMIC DNA]</scope>
    <source>
        <strain evidence="1">CA1280</strain>
    </source>
</reference>
<accession>A0A0D0VIJ0</accession>
<name>A0A0D0VIJ0_CRYGA</name>
<dbReference type="EMBL" id="KN847995">
    <property type="protein sequence ID" value="KIR44690.1"/>
    <property type="molecule type" value="Genomic_DNA"/>
</dbReference>
<dbReference type="AlphaFoldDB" id="A0A0D0VIJ0"/>
<sequence length="61" mass="7107">MCHHKIRQDEAISVGYHLHRRHFHHLCPLIDPTSRNTKDVNHQMAAVGSRSVQFAQTFMTN</sequence>
<proteinExistence type="predicted"/>
<dbReference type="OrthoDB" id="2129491at2759"/>